<gene>
    <name evidence="2" type="ORF">AXW67_11840</name>
</gene>
<feature type="transmembrane region" description="Helical" evidence="1">
    <location>
        <begin position="58"/>
        <end position="76"/>
    </location>
</feature>
<evidence type="ECO:0000313" key="3">
    <source>
        <dbReference type="Proteomes" id="UP000077173"/>
    </source>
</evidence>
<comment type="caution">
    <text evidence="2">The sequence shown here is derived from an EMBL/GenBank/DDBJ whole genome shotgun (WGS) entry which is preliminary data.</text>
</comment>
<feature type="transmembrane region" description="Helical" evidence="1">
    <location>
        <begin position="112"/>
        <end position="130"/>
    </location>
</feature>
<evidence type="ECO:0000256" key="1">
    <source>
        <dbReference type="SAM" id="Phobius"/>
    </source>
</evidence>
<feature type="transmembrane region" description="Helical" evidence="1">
    <location>
        <begin position="137"/>
        <end position="155"/>
    </location>
</feature>
<dbReference type="AlphaFoldDB" id="A0A176Z986"/>
<feature type="transmembrane region" description="Helical" evidence="1">
    <location>
        <begin position="380"/>
        <end position="401"/>
    </location>
</feature>
<protein>
    <recommendedName>
        <fullName evidence="4">O-antigen ligase domain-containing protein</fullName>
    </recommendedName>
</protein>
<proteinExistence type="predicted"/>
<organism evidence="2 3">
    <name type="scientific">Bradyrhizobium neotropicale</name>
    <dbReference type="NCBI Taxonomy" id="1497615"/>
    <lineage>
        <taxon>Bacteria</taxon>
        <taxon>Pseudomonadati</taxon>
        <taxon>Pseudomonadota</taxon>
        <taxon>Alphaproteobacteria</taxon>
        <taxon>Hyphomicrobiales</taxon>
        <taxon>Nitrobacteraceae</taxon>
        <taxon>Bradyrhizobium</taxon>
    </lineage>
</organism>
<keyword evidence="3" id="KW-1185">Reference proteome</keyword>
<dbReference type="Proteomes" id="UP000077173">
    <property type="component" value="Unassembled WGS sequence"/>
</dbReference>
<feature type="transmembrane region" description="Helical" evidence="1">
    <location>
        <begin position="175"/>
        <end position="194"/>
    </location>
</feature>
<dbReference type="EMBL" id="LSEF01000052">
    <property type="protein sequence ID" value="OAF16734.1"/>
    <property type="molecule type" value="Genomic_DNA"/>
</dbReference>
<keyword evidence="1" id="KW-1133">Transmembrane helix</keyword>
<feature type="transmembrane region" description="Helical" evidence="1">
    <location>
        <begin position="265"/>
        <end position="283"/>
    </location>
</feature>
<evidence type="ECO:0008006" key="4">
    <source>
        <dbReference type="Google" id="ProtNLM"/>
    </source>
</evidence>
<sequence length="432" mass="44519">MIASYLLIVLLAATPILAIANLAFAQHAGALVAAIMLAIAARGPEAEIASTAPLLKRFAPAILIPVVWMVLQTFPLPSSLAHPIWSATSIALNDPLLPGRISLDPGATLRSLFLYLADVSLVVSTVILAKDRHRAETILFVLCAVTTFMSVEVLLGRLDLLAGMLPDASAPTSSFPAAAALATVANAALVARAIERHLHQQDIRNLASVPLWLGLLCGLFGIAAAVAAMASLARGTLLAAVGLGLTVIVFIAATRRLGFRSWPSAILFVVLVAIAGALAVQRLQSGDSGLLGLVSFAPEAAALAGRLLSDAPRLGIGVGTFALASRAYQDFGAAAVAVPPSSAVLIAIESGRLALVILAGFAAQLFFFTFRGAVRRGRDFFFASAAAAGVLLVFCESFLDASLLSPAVRIIVAVTIGLGLAQSAGRTSGLKR</sequence>
<feature type="transmembrane region" description="Helical" evidence="1">
    <location>
        <begin position="407"/>
        <end position="425"/>
    </location>
</feature>
<keyword evidence="1" id="KW-0472">Membrane</keyword>
<accession>A0A176Z986</accession>
<keyword evidence="1" id="KW-0812">Transmembrane</keyword>
<reference evidence="2 3" key="1">
    <citation type="submission" date="2016-02" db="EMBL/GenBank/DDBJ databases">
        <title>Draft genome sequence of the strain BR 10247T Bradyrhizobium neotropicale isolated from nodules of Centrolobium paraense.</title>
        <authorList>
            <person name="Simoes-Araujo J.L."/>
            <person name="Barauna A.C."/>
            <person name="Silva K."/>
            <person name="Zilli J.E."/>
        </authorList>
    </citation>
    <scope>NUCLEOTIDE SEQUENCE [LARGE SCALE GENOMIC DNA]</scope>
    <source>
        <strain evidence="2 3">BR 10247</strain>
    </source>
</reference>
<feature type="transmembrane region" description="Helical" evidence="1">
    <location>
        <begin position="206"/>
        <end position="230"/>
    </location>
</feature>
<feature type="transmembrane region" description="Helical" evidence="1">
    <location>
        <begin position="354"/>
        <end position="373"/>
    </location>
</feature>
<name>A0A176Z986_9BRAD</name>
<feature type="transmembrane region" description="Helical" evidence="1">
    <location>
        <begin position="236"/>
        <end position="253"/>
    </location>
</feature>
<feature type="transmembrane region" description="Helical" evidence="1">
    <location>
        <begin position="28"/>
        <end position="46"/>
    </location>
</feature>
<evidence type="ECO:0000313" key="2">
    <source>
        <dbReference type="EMBL" id="OAF16734.1"/>
    </source>
</evidence>